<gene>
    <name evidence="3" type="ORF">CANTEDRAFT_100195</name>
</gene>
<protein>
    <recommendedName>
        <fullName evidence="5">Prefoldin</fullName>
    </recommendedName>
</protein>
<dbReference type="PANTHER" id="PTHR20903">
    <property type="entry name" value="PREFOLDIN SUBUNIT 1-RELATED"/>
    <property type="match status" value="1"/>
</dbReference>
<dbReference type="STRING" id="590646.G3BD14"/>
<proteinExistence type="inferred from homology"/>
<dbReference type="GO" id="GO:0051082">
    <property type="term" value="F:unfolded protein binding"/>
    <property type="evidence" value="ECO:0007669"/>
    <property type="project" value="InterPro"/>
</dbReference>
<dbReference type="Pfam" id="PF01920">
    <property type="entry name" value="Prefoldin_2"/>
    <property type="match status" value="1"/>
</dbReference>
<dbReference type="eggNOG" id="ENOG502S3UF">
    <property type="taxonomic scope" value="Eukaryota"/>
</dbReference>
<organism evidence="4">
    <name type="scientific">Candida tenuis (strain ATCC 10573 / BCRC 21748 / CBS 615 / JCM 9827 / NBRC 10315 / NRRL Y-1498 / VKM Y-70)</name>
    <name type="common">Yeast</name>
    <name type="synonym">Yamadazyma tenuis</name>
    <dbReference type="NCBI Taxonomy" id="590646"/>
    <lineage>
        <taxon>Eukaryota</taxon>
        <taxon>Fungi</taxon>
        <taxon>Dikarya</taxon>
        <taxon>Ascomycota</taxon>
        <taxon>Saccharomycotina</taxon>
        <taxon>Pichiomycetes</taxon>
        <taxon>Debaryomycetaceae</taxon>
        <taxon>Yamadazyma</taxon>
    </lineage>
</organism>
<dbReference type="SUPFAM" id="SSF46579">
    <property type="entry name" value="Prefoldin"/>
    <property type="match status" value="1"/>
</dbReference>
<dbReference type="GO" id="GO:0016272">
    <property type="term" value="C:prefoldin complex"/>
    <property type="evidence" value="ECO:0007669"/>
    <property type="project" value="InterPro"/>
</dbReference>
<dbReference type="PANTHER" id="PTHR20903:SF0">
    <property type="entry name" value="PREFOLDIN SUBUNIT 1"/>
    <property type="match status" value="1"/>
</dbReference>
<dbReference type="Proteomes" id="UP000000707">
    <property type="component" value="Unassembled WGS sequence"/>
</dbReference>
<comment type="similarity">
    <text evidence="1">Belongs to the prefoldin subunit beta family.</text>
</comment>
<reference evidence="3 4" key="1">
    <citation type="journal article" date="2011" name="Proc. Natl. Acad. Sci. U.S.A.">
        <title>Comparative genomics of xylose-fermenting fungi for enhanced biofuel production.</title>
        <authorList>
            <person name="Wohlbach D.J."/>
            <person name="Kuo A."/>
            <person name="Sato T.K."/>
            <person name="Potts K.M."/>
            <person name="Salamov A.A."/>
            <person name="LaButti K.M."/>
            <person name="Sun H."/>
            <person name="Clum A."/>
            <person name="Pangilinan J.L."/>
            <person name="Lindquist E.A."/>
            <person name="Lucas S."/>
            <person name="Lapidus A."/>
            <person name="Jin M."/>
            <person name="Gunawan C."/>
            <person name="Balan V."/>
            <person name="Dale B.E."/>
            <person name="Jeffries T.W."/>
            <person name="Zinkel R."/>
            <person name="Barry K.W."/>
            <person name="Grigoriev I.V."/>
            <person name="Gasch A.P."/>
        </authorList>
    </citation>
    <scope>NUCLEOTIDE SEQUENCE [LARGE SCALE GENOMIC DNA]</scope>
    <source>
        <strain evidence="4">ATCC 10573 / BCRC 21748 / CBS 615 / JCM 9827 / NBRC 10315 / NRRL Y-1498 / VKM Y-70</strain>
    </source>
</reference>
<evidence type="ECO:0000313" key="4">
    <source>
        <dbReference type="Proteomes" id="UP000000707"/>
    </source>
</evidence>
<dbReference type="OrthoDB" id="2015447at2759"/>
<accession>G3BD14</accession>
<name>G3BD14_CANTC</name>
<dbReference type="Gene3D" id="1.10.287.370">
    <property type="match status" value="1"/>
</dbReference>
<dbReference type="AlphaFoldDB" id="G3BD14"/>
<keyword evidence="2" id="KW-0143">Chaperone</keyword>
<dbReference type="EMBL" id="GL996528">
    <property type="protein sequence ID" value="EGV60948.1"/>
    <property type="molecule type" value="Genomic_DNA"/>
</dbReference>
<dbReference type="KEGG" id="cten:18245368"/>
<dbReference type="GO" id="GO:0005737">
    <property type="term" value="C:cytoplasm"/>
    <property type="evidence" value="ECO:0007669"/>
    <property type="project" value="TreeGrafter"/>
</dbReference>
<evidence type="ECO:0008006" key="5">
    <source>
        <dbReference type="Google" id="ProtNLM"/>
    </source>
</evidence>
<dbReference type="RefSeq" id="XP_006690162.1">
    <property type="nucleotide sequence ID" value="XM_006690099.1"/>
</dbReference>
<sequence length="123" mass="13805">MSMNPEALQKLLLEMDNQLNKSRAELSMCDLQLSRVETNLNMIKQTTKSLNAVCDTASDEKVWKGVGKAFVATDVNTYLKGVSNDEKEFLDSKKSLQTKQRYLETTLKNTIDHMTKLVSGKSG</sequence>
<dbReference type="GeneID" id="18245368"/>
<dbReference type="InterPro" id="IPR002777">
    <property type="entry name" value="PFD_beta-like"/>
</dbReference>
<dbReference type="HOGENOM" id="CLU_122140_1_0_1"/>
<evidence type="ECO:0000256" key="1">
    <source>
        <dbReference type="ARBA" id="ARBA00008045"/>
    </source>
</evidence>
<keyword evidence="4" id="KW-1185">Reference proteome</keyword>
<evidence type="ECO:0000313" key="3">
    <source>
        <dbReference type="EMBL" id="EGV60948.1"/>
    </source>
</evidence>
<dbReference type="GO" id="GO:0044183">
    <property type="term" value="F:protein folding chaperone"/>
    <property type="evidence" value="ECO:0007669"/>
    <property type="project" value="TreeGrafter"/>
</dbReference>
<dbReference type="InterPro" id="IPR009053">
    <property type="entry name" value="Prefoldin"/>
</dbReference>
<evidence type="ECO:0000256" key="2">
    <source>
        <dbReference type="ARBA" id="ARBA00023186"/>
    </source>
</evidence>